<evidence type="ECO:0000313" key="2">
    <source>
        <dbReference type="EMBL" id="KAK3353732.1"/>
    </source>
</evidence>
<comment type="caution">
    <text evidence="2">The sequence shown here is derived from an EMBL/GenBank/DDBJ whole genome shotgun (WGS) entry which is preliminary data.</text>
</comment>
<proteinExistence type="predicted"/>
<protein>
    <submittedName>
        <fullName evidence="2">Uncharacterized protein</fullName>
    </submittedName>
</protein>
<organism evidence="2 3">
    <name type="scientific">Lasiosphaeria hispida</name>
    <dbReference type="NCBI Taxonomy" id="260671"/>
    <lineage>
        <taxon>Eukaryota</taxon>
        <taxon>Fungi</taxon>
        <taxon>Dikarya</taxon>
        <taxon>Ascomycota</taxon>
        <taxon>Pezizomycotina</taxon>
        <taxon>Sordariomycetes</taxon>
        <taxon>Sordariomycetidae</taxon>
        <taxon>Sordariales</taxon>
        <taxon>Lasiosphaeriaceae</taxon>
        <taxon>Lasiosphaeria</taxon>
    </lineage>
</organism>
<dbReference type="AlphaFoldDB" id="A0AAJ0HJ92"/>
<name>A0AAJ0HJ92_9PEZI</name>
<dbReference type="Proteomes" id="UP001275084">
    <property type="component" value="Unassembled WGS sequence"/>
</dbReference>
<sequence length="402" mass="45715">MGAKALLQRLRRALRRKTRSTRGEDDGPDRNSGDPGISSPTKTPIIIHQGLESAQDASIRTITRAEMQQSASNQDDSIFFSRLPLELRRQIYREVWRGYLKSRRVSPSSPGSDLRLHIYTDGSGRGTLRHTQCKIHPGSPGQDDAQVIEPWPPFDRSNTHMPPMWFWFAWVMRLHWDKHWKCQHAIMKRWDPLTGNAKDAEPSPFLPLFLTCKKMYWEAIASLFENVTPIFTTSEDAHRFFIQKPHPFLGHIRSLEFSFTNSNDHLFLAQVRREPGSGKAAPASVAGGPSTGGHPCMTMPCRLEIFGQQLWSELVQGVQNRVPDLRDFDITIGGRMAHNAAMARFGSHEEEIAAEGDTDTDVGVWQERDAPETWALPGKLAVFFKTDERRYVQEGSKMVRKE</sequence>
<evidence type="ECO:0000313" key="3">
    <source>
        <dbReference type="Proteomes" id="UP001275084"/>
    </source>
</evidence>
<reference evidence="2" key="2">
    <citation type="submission" date="2023-06" db="EMBL/GenBank/DDBJ databases">
        <authorList>
            <consortium name="Lawrence Berkeley National Laboratory"/>
            <person name="Haridas S."/>
            <person name="Hensen N."/>
            <person name="Bonometti L."/>
            <person name="Westerberg I."/>
            <person name="Brannstrom I.O."/>
            <person name="Guillou S."/>
            <person name="Cros-Aarteil S."/>
            <person name="Calhoun S."/>
            <person name="Kuo A."/>
            <person name="Mondo S."/>
            <person name="Pangilinan J."/>
            <person name="Riley R."/>
            <person name="Labutti K."/>
            <person name="Andreopoulos B."/>
            <person name="Lipzen A."/>
            <person name="Chen C."/>
            <person name="Yanf M."/>
            <person name="Daum C."/>
            <person name="Ng V."/>
            <person name="Clum A."/>
            <person name="Steindorff A."/>
            <person name="Ohm R."/>
            <person name="Martin F."/>
            <person name="Silar P."/>
            <person name="Natvig D."/>
            <person name="Lalanne C."/>
            <person name="Gautier V."/>
            <person name="Ament-Velasquez S.L."/>
            <person name="Kruys A."/>
            <person name="Hutchinson M.I."/>
            <person name="Powell A.J."/>
            <person name="Barry K."/>
            <person name="Miller A.N."/>
            <person name="Grigoriev I.V."/>
            <person name="Debuchy R."/>
            <person name="Gladieux P."/>
            <person name="Thoren M.H."/>
            <person name="Johannesson H."/>
        </authorList>
    </citation>
    <scope>NUCLEOTIDE SEQUENCE</scope>
    <source>
        <strain evidence="2">CBS 955.72</strain>
    </source>
</reference>
<feature type="compositionally biased region" description="Basic and acidic residues" evidence="1">
    <location>
        <begin position="21"/>
        <end position="32"/>
    </location>
</feature>
<feature type="region of interest" description="Disordered" evidence="1">
    <location>
        <begin position="14"/>
        <end position="43"/>
    </location>
</feature>
<evidence type="ECO:0000256" key="1">
    <source>
        <dbReference type="SAM" id="MobiDB-lite"/>
    </source>
</evidence>
<reference evidence="2" key="1">
    <citation type="journal article" date="2023" name="Mol. Phylogenet. Evol.">
        <title>Genome-scale phylogeny and comparative genomics of the fungal order Sordariales.</title>
        <authorList>
            <person name="Hensen N."/>
            <person name="Bonometti L."/>
            <person name="Westerberg I."/>
            <person name="Brannstrom I.O."/>
            <person name="Guillou S."/>
            <person name="Cros-Aarteil S."/>
            <person name="Calhoun S."/>
            <person name="Haridas S."/>
            <person name="Kuo A."/>
            <person name="Mondo S."/>
            <person name="Pangilinan J."/>
            <person name="Riley R."/>
            <person name="LaButti K."/>
            <person name="Andreopoulos B."/>
            <person name="Lipzen A."/>
            <person name="Chen C."/>
            <person name="Yan M."/>
            <person name="Daum C."/>
            <person name="Ng V."/>
            <person name="Clum A."/>
            <person name="Steindorff A."/>
            <person name="Ohm R.A."/>
            <person name="Martin F."/>
            <person name="Silar P."/>
            <person name="Natvig D.O."/>
            <person name="Lalanne C."/>
            <person name="Gautier V."/>
            <person name="Ament-Velasquez S.L."/>
            <person name="Kruys A."/>
            <person name="Hutchinson M.I."/>
            <person name="Powell A.J."/>
            <person name="Barry K."/>
            <person name="Miller A.N."/>
            <person name="Grigoriev I.V."/>
            <person name="Debuchy R."/>
            <person name="Gladieux P."/>
            <person name="Hiltunen Thoren M."/>
            <person name="Johannesson H."/>
        </authorList>
    </citation>
    <scope>NUCLEOTIDE SEQUENCE</scope>
    <source>
        <strain evidence="2">CBS 955.72</strain>
    </source>
</reference>
<accession>A0AAJ0HJ92</accession>
<keyword evidence="3" id="KW-1185">Reference proteome</keyword>
<dbReference type="PANTHER" id="PTHR38790">
    <property type="entry name" value="2EXR DOMAIN-CONTAINING PROTEIN-RELATED"/>
    <property type="match status" value="1"/>
</dbReference>
<dbReference type="EMBL" id="JAUIQD010000004">
    <property type="protein sequence ID" value="KAK3353732.1"/>
    <property type="molecule type" value="Genomic_DNA"/>
</dbReference>
<gene>
    <name evidence="2" type="ORF">B0T25DRAFT_456652</name>
</gene>